<proteinExistence type="predicted"/>
<dbReference type="AlphaFoldDB" id="A0A443JSG6"/>
<reference evidence="1 2" key="1">
    <citation type="submission" date="2019-01" db="EMBL/GenBank/DDBJ databases">
        <title>Sinorhodobacter populi sp. nov. isolated from the symptomatic bark tissue of Populus euramericana canker.</title>
        <authorList>
            <person name="Xu G."/>
        </authorList>
    </citation>
    <scope>NUCLEOTIDE SEQUENCE [LARGE SCALE GENOMIC DNA]</scope>
    <source>
        <strain evidence="1 2">SK2B-1</strain>
    </source>
</reference>
<gene>
    <name evidence="1" type="ORF">D2T30_03165</name>
</gene>
<organism evidence="1 2">
    <name type="scientific">Paenirhodobacter populi</name>
    <dbReference type="NCBI Taxonomy" id="2306993"/>
    <lineage>
        <taxon>Bacteria</taxon>
        <taxon>Pseudomonadati</taxon>
        <taxon>Pseudomonadota</taxon>
        <taxon>Alphaproteobacteria</taxon>
        <taxon>Rhodobacterales</taxon>
        <taxon>Rhodobacter group</taxon>
        <taxon>Paenirhodobacter</taxon>
    </lineage>
</organism>
<dbReference type="EMBL" id="SAUZ01000003">
    <property type="protein sequence ID" value="RWR23460.1"/>
    <property type="molecule type" value="Genomic_DNA"/>
</dbReference>
<dbReference type="RefSeq" id="WP_128207610.1">
    <property type="nucleotide sequence ID" value="NZ_JBHRSO010000023.1"/>
</dbReference>
<protein>
    <submittedName>
        <fullName evidence="1">Uncharacterized protein</fullName>
    </submittedName>
</protein>
<accession>A0A443JSG6</accession>
<comment type="caution">
    <text evidence="1">The sequence shown here is derived from an EMBL/GenBank/DDBJ whole genome shotgun (WGS) entry which is preliminary data.</text>
</comment>
<name>A0A443JSG6_9RHOB</name>
<sequence>MREIMVVFPLEDGKALIFDGRDLMIVPLSEAERLELGQGMNDVSEFLTFSVKCLATLKQVIETKQDPAAQVAEIAKTLDQLLSPSRTARELHDRCRELIGRAIFVGQNPENRRMN</sequence>
<evidence type="ECO:0000313" key="2">
    <source>
        <dbReference type="Proteomes" id="UP000284476"/>
    </source>
</evidence>
<reference evidence="1 2" key="2">
    <citation type="submission" date="2019-01" db="EMBL/GenBank/DDBJ databases">
        <authorList>
            <person name="Li Y."/>
        </authorList>
    </citation>
    <scope>NUCLEOTIDE SEQUENCE [LARGE SCALE GENOMIC DNA]</scope>
    <source>
        <strain evidence="1 2">SK2B-1</strain>
    </source>
</reference>
<dbReference type="Proteomes" id="UP000284476">
    <property type="component" value="Unassembled WGS sequence"/>
</dbReference>
<evidence type="ECO:0000313" key="1">
    <source>
        <dbReference type="EMBL" id="RWR23460.1"/>
    </source>
</evidence>